<dbReference type="RefSeq" id="WP_319973909.1">
    <property type="nucleotide sequence ID" value="NZ_JAXAVU010000004.1"/>
</dbReference>
<dbReference type="InterPro" id="IPR036890">
    <property type="entry name" value="HATPase_C_sf"/>
</dbReference>
<dbReference type="Proteomes" id="UP001285352">
    <property type="component" value="Unassembled WGS sequence"/>
</dbReference>
<dbReference type="InterPro" id="IPR050482">
    <property type="entry name" value="Sensor_HK_TwoCompSys"/>
</dbReference>
<dbReference type="SUPFAM" id="SSF55874">
    <property type="entry name" value="ATPase domain of HSP90 chaperone/DNA topoisomerase II/histidine kinase"/>
    <property type="match status" value="1"/>
</dbReference>
<protein>
    <recommendedName>
        <fullName evidence="2">histidine kinase</fullName>
        <ecNumber evidence="2">2.7.13.3</ecNumber>
    </recommendedName>
</protein>
<reference evidence="11 12" key="2">
    <citation type="submission" date="2023-11" db="EMBL/GenBank/DDBJ databases">
        <authorList>
            <person name="Lara A.C."/>
            <person name="Chronakova A."/>
        </authorList>
    </citation>
    <scope>NUCLEOTIDE SEQUENCE [LARGE SCALE GENOMIC DNA]</scope>
    <source>
        <strain evidence="11 12">BCCO 10_0061</strain>
    </source>
</reference>
<keyword evidence="6 11" id="KW-0418">Kinase</keyword>
<keyword evidence="9" id="KW-0812">Transmembrane</keyword>
<evidence type="ECO:0000256" key="3">
    <source>
        <dbReference type="ARBA" id="ARBA00022553"/>
    </source>
</evidence>
<proteinExistence type="predicted"/>
<dbReference type="EMBL" id="JAXAVU010000004">
    <property type="protein sequence ID" value="MDX8141584.1"/>
    <property type="molecule type" value="Genomic_DNA"/>
</dbReference>
<feature type="transmembrane region" description="Helical" evidence="9">
    <location>
        <begin position="133"/>
        <end position="152"/>
    </location>
</feature>
<sequence length="393" mass="42092">MINVASLSRARTNLQRQSLLVAGVCAVADVLSFLVQDLPVDGAWTAALLGIVVVDAALASRTKWSGAVAVAAVVFNAAVALLLGGPRTLRLNETGILVASYRAGAWLRGRWAVASLLGVIGGLVLAHLTRGYALDWYVLVSAAKTGLISWLVGRYTTSRRAYLDEMRRQAEQEEREAQEAVDAAIAEDRAAIARDLHDVITHHVSAISVHAGAARLRLARTSGDESALRSVRSVEDSSRTALHDLRQMLDLLLGQRPQADRDPGLADIGAMLERLRETGLEVRLDASGTPRDLPPQLDAAVFRIVQEMLTNALRHGDGGPIEVSVRHDGGRFDVETVNPLPAEHPVEVPAREGRGLAGIRARAEEFGGVLTRGAGPDGKNWRTAVSFRLGGPQ</sequence>
<dbReference type="EC" id="2.7.13.3" evidence="2"/>
<dbReference type="Pfam" id="PF07730">
    <property type="entry name" value="HisKA_3"/>
    <property type="match status" value="1"/>
</dbReference>
<keyword evidence="5" id="KW-0547">Nucleotide-binding</keyword>
<feature type="domain" description="Signal transduction histidine kinase subgroup 3 dimerisation and phosphoacceptor" evidence="10">
    <location>
        <begin position="189"/>
        <end position="252"/>
    </location>
</feature>
<dbReference type="InterPro" id="IPR011712">
    <property type="entry name" value="Sig_transdc_His_kin_sub3_dim/P"/>
</dbReference>
<keyword evidence="9" id="KW-0472">Membrane</keyword>
<evidence type="ECO:0000259" key="10">
    <source>
        <dbReference type="Pfam" id="PF07730"/>
    </source>
</evidence>
<feature type="transmembrane region" description="Helical" evidence="9">
    <location>
        <begin position="105"/>
        <end position="126"/>
    </location>
</feature>
<evidence type="ECO:0000313" key="11">
    <source>
        <dbReference type="EMBL" id="MDX8141584.1"/>
    </source>
</evidence>
<evidence type="ECO:0000256" key="6">
    <source>
        <dbReference type="ARBA" id="ARBA00022777"/>
    </source>
</evidence>
<dbReference type="CDD" id="cd16917">
    <property type="entry name" value="HATPase_UhpB-NarQ-NarX-like"/>
    <property type="match status" value="1"/>
</dbReference>
<dbReference type="GO" id="GO:0016301">
    <property type="term" value="F:kinase activity"/>
    <property type="evidence" value="ECO:0007669"/>
    <property type="project" value="UniProtKB-KW"/>
</dbReference>
<evidence type="ECO:0000256" key="8">
    <source>
        <dbReference type="ARBA" id="ARBA00023012"/>
    </source>
</evidence>
<evidence type="ECO:0000256" key="1">
    <source>
        <dbReference type="ARBA" id="ARBA00000085"/>
    </source>
</evidence>
<dbReference type="PANTHER" id="PTHR24421:SF10">
    <property type="entry name" value="NITRATE_NITRITE SENSOR PROTEIN NARQ"/>
    <property type="match status" value="1"/>
</dbReference>
<accession>A0ABU4UQ23</accession>
<keyword evidence="8" id="KW-0902">Two-component regulatory system</keyword>
<comment type="catalytic activity">
    <reaction evidence="1">
        <text>ATP + protein L-histidine = ADP + protein N-phospho-L-histidine.</text>
        <dbReference type="EC" id="2.7.13.3"/>
    </reaction>
</comment>
<feature type="transmembrane region" description="Helical" evidence="9">
    <location>
        <begin position="66"/>
        <end position="85"/>
    </location>
</feature>
<evidence type="ECO:0000256" key="7">
    <source>
        <dbReference type="ARBA" id="ARBA00022840"/>
    </source>
</evidence>
<evidence type="ECO:0000256" key="9">
    <source>
        <dbReference type="SAM" id="Phobius"/>
    </source>
</evidence>
<reference evidence="11 12" key="1">
    <citation type="submission" date="2023-11" db="EMBL/GenBank/DDBJ databases">
        <title>Lentzea sokolovensis, sp. nov., Lentzea kristufkii, sp. nov., and Lentzea miocenensis, sp. nov., rare actinobacteria from Sokolov Coal Basin, Miocene lacustrine sediment, Czech Republic.</title>
        <authorList>
            <person name="Lara A."/>
            <person name="Kotroba L."/>
            <person name="Nouioui I."/>
            <person name="Neumann-Schaal M."/>
            <person name="Mast Y."/>
            <person name="Chronakova A."/>
        </authorList>
    </citation>
    <scope>NUCLEOTIDE SEQUENCE [LARGE SCALE GENOMIC DNA]</scope>
    <source>
        <strain evidence="11 12">BCCO 10_0061</strain>
    </source>
</reference>
<dbReference type="Gene3D" id="1.20.5.1930">
    <property type="match status" value="1"/>
</dbReference>
<keyword evidence="4" id="KW-0808">Transferase</keyword>
<evidence type="ECO:0000256" key="4">
    <source>
        <dbReference type="ARBA" id="ARBA00022679"/>
    </source>
</evidence>
<name>A0ABU4UQ23_9PSEU</name>
<organism evidence="11 12">
    <name type="scientific">Lentzea sokolovensis</name>
    <dbReference type="NCBI Taxonomy" id="3095429"/>
    <lineage>
        <taxon>Bacteria</taxon>
        <taxon>Bacillati</taxon>
        <taxon>Actinomycetota</taxon>
        <taxon>Actinomycetes</taxon>
        <taxon>Pseudonocardiales</taxon>
        <taxon>Pseudonocardiaceae</taxon>
        <taxon>Lentzea</taxon>
    </lineage>
</organism>
<evidence type="ECO:0000256" key="2">
    <source>
        <dbReference type="ARBA" id="ARBA00012438"/>
    </source>
</evidence>
<evidence type="ECO:0000313" key="12">
    <source>
        <dbReference type="Proteomes" id="UP001285352"/>
    </source>
</evidence>
<comment type="caution">
    <text evidence="11">The sequence shown here is derived from an EMBL/GenBank/DDBJ whole genome shotgun (WGS) entry which is preliminary data.</text>
</comment>
<gene>
    <name evidence="11" type="ORF">SK854_05630</name>
</gene>
<evidence type="ECO:0000256" key="5">
    <source>
        <dbReference type="ARBA" id="ARBA00022741"/>
    </source>
</evidence>
<feature type="transmembrane region" description="Helical" evidence="9">
    <location>
        <begin position="18"/>
        <end position="36"/>
    </location>
</feature>
<dbReference type="Gene3D" id="3.30.565.10">
    <property type="entry name" value="Histidine kinase-like ATPase, C-terminal domain"/>
    <property type="match status" value="1"/>
</dbReference>
<keyword evidence="3" id="KW-0597">Phosphoprotein</keyword>
<dbReference type="PANTHER" id="PTHR24421">
    <property type="entry name" value="NITRATE/NITRITE SENSOR PROTEIN NARX-RELATED"/>
    <property type="match status" value="1"/>
</dbReference>
<keyword evidence="7" id="KW-0067">ATP-binding</keyword>
<keyword evidence="9" id="KW-1133">Transmembrane helix</keyword>
<keyword evidence="12" id="KW-1185">Reference proteome</keyword>